<accession>A0A0R3WWX7</accession>
<name>A0A0R3WWX7_HYDTA</name>
<dbReference type="EMBL" id="UYWX01006773">
    <property type="protein sequence ID" value="VDM26569.1"/>
    <property type="molecule type" value="Genomic_DNA"/>
</dbReference>
<dbReference type="OrthoDB" id="10653512at2759"/>
<dbReference type="WBParaSite" id="TTAC_0000526701-mRNA-1">
    <property type="protein sequence ID" value="TTAC_0000526701-mRNA-1"/>
    <property type="gene ID" value="TTAC_0000526701"/>
</dbReference>
<reference evidence="4" key="1">
    <citation type="submission" date="2017-02" db="UniProtKB">
        <authorList>
            <consortium name="WormBaseParasite"/>
        </authorList>
    </citation>
    <scope>IDENTIFICATION</scope>
</reference>
<gene>
    <name evidence="2" type="ORF">TTAC_LOCUS5254</name>
</gene>
<organism evidence="4">
    <name type="scientific">Hydatigena taeniaeformis</name>
    <name type="common">Feline tapeworm</name>
    <name type="synonym">Taenia taeniaeformis</name>
    <dbReference type="NCBI Taxonomy" id="6205"/>
    <lineage>
        <taxon>Eukaryota</taxon>
        <taxon>Metazoa</taxon>
        <taxon>Spiralia</taxon>
        <taxon>Lophotrochozoa</taxon>
        <taxon>Platyhelminthes</taxon>
        <taxon>Cestoda</taxon>
        <taxon>Eucestoda</taxon>
        <taxon>Cyclophyllidea</taxon>
        <taxon>Taeniidae</taxon>
        <taxon>Hydatigera</taxon>
    </lineage>
</organism>
<dbReference type="Proteomes" id="UP000274429">
    <property type="component" value="Unassembled WGS sequence"/>
</dbReference>
<feature type="region of interest" description="Disordered" evidence="1">
    <location>
        <begin position="107"/>
        <end position="130"/>
    </location>
</feature>
<evidence type="ECO:0000256" key="1">
    <source>
        <dbReference type="SAM" id="MobiDB-lite"/>
    </source>
</evidence>
<evidence type="ECO:0000313" key="3">
    <source>
        <dbReference type="Proteomes" id="UP000274429"/>
    </source>
</evidence>
<feature type="compositionally biased region" description="Polar residues" evidence="1">
    <location>
        <begin position="108"/>
        <end position="127"/>
    </location>
</feature>
<dbReference type="AlphaFoldDB" id="A0A0R3WWX7"/>
<keyword evidence="3" id="KW-1185">Reference proteome</keyword>
<sequence length="155" mass="17119">MSGCSDDLIAFTDPENVRVDSPKSSVLAEFDPLFDFKGKDEAFSKTLRQPLRRTFQRERSSESSQSVDQCYQPCSNRLGGIFDKDAIWGELEEFALSEKAVNKVALPHSSTSPNLTTTQSTLNSEVKQTSRDSLPLPANVAVDLSLLNFAKAVEK</sequence>
<evidence type="ECO:0000313" key="4">
    <source>
        <dbReference type="WBParaSite" id="TTAC_0000526701-mRNA-1"/>
    </source>
</evidence>
<protein>
    <submittedName>
        <fullName evidence="4">AGC-kinase C-terminal domain-containing protein</fullName>
    </submittedName>
</protein>
<reference evidence="2 3" key="2">
    <citation type="submission" date="2018-11" db="EMBL/GenBank/DDBJ databases">
        <authorList>
            <consortium name="Pathogen Informatics"/>
        </authorList>
    </citation>
    <scope>NUCLEOTIDE SEQUENCE [LARGE SCALE GENOMIC DNA]</scope>
</reference>
<dbReference type="STRING" id="6205.A0A0R3WWX7"/>
<evidence type="ECO:0000313" key="2">
    <source>
        <dbReference type="EMBL" id="VDM26569.1"/>
    </source>
</evidence>
<proteinExistence type="predicted"/>